<keyword evidence="3 6" id="KW-0812">Transmembrane</keyword>
<accession>A0A9J6QUR3</accession>
<keyword evidence="5 6" id="KW-0472">Membrane</keyword>
<feature type="transmembrane region" description="Helical" evidence="6">
    <location>
        <begin position="352"/>
        <end position="377"/>
    </location>
</feature>
<feature type="transmembrane region" description="Helical" evidence="6">
    <location>
        <begin position="102"/>
        <end position="123"/>
    </location>
</feature>
<evidence type="ECO:0000256" key="6">
    <source>
        <dbReference type="SAM" id="Phobius"/>
    </source>
</evidence>
<dbReference type="Pfam" id="PF02133">
    <property type="entry name" value="Transp_cyt_pur"/>
    <property type="match status" value="1"/>
</dbReference>
<reference evidence="7" key="1">
    <citation type="submission" date="2022-09" db="EMBL/GenBank/DDBJ databases">
        <title>Culturomic study of gut microbiota in children with autism spectrum disorder.</title>
        <authorList>
            <person name="Efimov B.A."/>
            <person name="Chaplin A.V."/>
            <person name="Sokolova S.R."/>
            <person name="Pikina A.P."/>
            <person name="Korzhanova M."/>
            <person name="Belova V."/>
            <person name="Korostin D."/>
        </authorList>
    </citation>
    <scope>NUCLEOTIDE SEQUENCE</scope>
    <source>
        <strain evidence="7">ASD5510</strain>
    </source>
</reference>
<evidence type="ECO:0000256" key="3">
    <source>
        <dbReference type="ARBA" id="ARBA00022692"/>
    </source>
</evidence>
<dbReference type="PANTHER" id="PTHR30569:SF0">
    <property type="entry name" value="CYTOSINE PERMEASE"/>
    <property type="match status" value="1"/>
</dbReference>
<dbReference type="Gene3D" id="1.10.4160.10">
    <property type="entry name" value="Hydantoin permease"/>
    <property type="match status" value="1"/>
</dbReference>
<evidence type="ECO:0000313" key="7">
    <source>
        <dbReference type="EMBL" id="MCU7378763.1"/>
    </source>
</evidence>
<dbReference type="GO" id="GO:0015209">
    <property type="term" value="F:cytosine transmembrane transporter activity"/>
    <property type="evidence" value="ECO:0007669"/>
    <property type="project" value="InterPro"/>
</dbReference>
<dbReference type="EMBL" id="JAOSHN010000004">
    <property type="protein sequence ID" value="MCU7378763.1"/>
    <property type="molecule type" value="Genomic_DNA"/>
</dbReference>
<feature type="transmembrane region" description="Helical" evidence="6">
    <location>
        <begin position="398"/>
        <end position="419"/>
    </location>
</feature>
<evidence type="ECO:0000256" key="1">
    <source>
        <dbReference type="ARBA" id="ARBA00004141"/>
    </source>
</evidence>
<proteinExistence type="inferred from homology"/>
<comment type="subcellular location">
    <subcellularLocation>
        <location evidence="1">Membrane</location>
        <topology evidence="1">Multi-pass membrane protein</topology>
    </subcellularLocation>
</comment>
<gene>
    <name evidence="7" type="ORF">OBO34_10395</name>
</gene>
<feature type="transmembrane region" description="Helical" evidence="6">
    <location>
        <begin position="143"/>
        <end position="161"/>
    </location>
</feature>
<dbReference type="InterPro" id="IPR001248">
    <property type="entry name" value="Pur-cyt_permease"/>
</dbReference>
<keyword evidence="4 6" id="KW-1133">Transmembrane helix</keyword>
<dbReference type="GO" id="GO:0005886">
    <property type="term" value="C:plasma membrane"/>
    <property type="evidence" value="ECO:0007669"/>
    <property type="project" value="TreeGrafter"/>
</dbReference>
<evidence type="ECO:0000256" key="5">
    <source>
        <dbReference type="ARBA" id="ARBA00023136"/>
    </source>
</evidence>
<dbReference type="RefSeq" id="WP_148395567.1">
    <property type="nucleotide sequence ID" value="NZ_JAJAGH010000001.1"/>
</dbReference>
<sequence length="467" mass="50852">MAKFDANQESQFGVLPVLKEDRVYNLFDNSCINVGLAIATWCFMIGGSVALFVDFWPAVIATLVGNMISVLVMAIMPCSASATTGADNYTLAASYMGRNGRYILMAFITVFQIAWLIVLSIMFARSVSNVTAAFMGVESMGSGFTMVISLIAVAIVFLVVWKGPLVIKRFNNVVAPMMVVVIIGLLVILSKNIGWDVITSADPIAPNDNQWVNFLLAVELSFGAGLSWWPNMGGMSRLCKTTKAAYWANLAGLILAATVGTALGVAAAITIGSDDPTEWMLPLGGLVFGVIALVFVAIANVTSNATVAYNICLGLKDIKIFRDKKWALVVLIFLIPVAIGLILFPNQIYDHFYILLGVTCTFYVPVVTISTIDYFVLRKKKLDIRGLYDRTSTSAYSFWGGFNWVAIIVFALAMPFYLVFLNPATLVYQTPFMYCTASGGVFVVVAIVYYILAKVFLVNKGIGGYRK</sequence>
<protein>
    <submittedName>
        <fullName evidence="7">Cytosine permease</fullName>
    </submittedName>
</protein>
<evidence type="ECO:0000313" key="8">
    <source>
        <dbReference type="Proteomes" id="UP001065549"/>
    </source>
</evidence>
<feature type="transmembrane region" description="Helical" evidence="6">
    <location>
        <begin position="210"/>
        <end position="229"/>
    </location>
</feature>
<dbReference type="Proteomes" id="UP001065549">
    <property type="component" value="Unassembled WGS sequence"/>
</dbReference>
<feature type="transmembrane region" description="Helical" evidence="6">
    <location>
        <begin position="279"/>
        <end position="301"/>
    </location>
</feature>
<feature type="transmembrane region" description="Helical" evidence="6">
    <location>
        <begin position="173"/>
        <end position="190"/>
    </location>
</feature>
<feature type="transmembrane region" description="Helical" evidence="6">
    <location>
        <begin position="250"/>
        <end position="273"/>
    </location>
</feature>
<feature type="transmembrane region" description="Helical" evidence="6">
    <location>
        <begin position="59"/>
        <end position="82"/>
    </location>
</feature>
<dbReference type="PANTHER" id="PTHR30569">
    <property type="entry name" value="CYTOSINE TRANSPORTER CODB"/>
    <property type="match status" value="1"/>
</dbReference>
<dbReference type="AlphaFoldDB" id="A0A9J6QUR3"/>
<evidence type="ECO:0000256" key="4">
    <source>
        <dbReference type="ARBA" id="ARBA00022989"/>
    </source>
</evidence>
<feature type="transmembrane region" description="Helical" evidence="6">
    <location>
        <begin position="326"/>
        <end position="346"/>
    </location>
</feature>
<dbReference type="InterPro" id="IPR030191">
    <property type="entry name" value="CodB"/>
</dbReference>
<keyword evidence="8" id="KW-1185">Reference proteome</keyword>
<evidence type="ECO:0000256" key="2">
    <source>
        <dbReference type="ARBA" id="ARBA00008974"/>
    </source>
</evidence>
<comment type="similarity">
    <text evidence="2">Belongs to the purine-cytosine permease (2.A.39) family.</text>
</comment>
<name>A0A9J6QUR3_9FIRM</name>
<comment type="caution">
    <text evidence="7">The sequence shown here is derived from an EMBL/GenBank/DDBJ whole genome shotgun (WGS) entry which is preliminary data.</text>
</comment>
<feature type="transmembrane region" description="Helical" evidence="6">
    <location>
        <begin position="31"/>
        <end position="53"/>
    </location>
</feature>
<organism evidence="7 8">
    <name type="scientific">Hominibacterium faecale</name>
    <dbReference type="NCBI Taxonomy" id="2839743"/>
    <lineage>
        <taxon>Bacteria</taxon>
        <taxon>Bacillati</taxon>
        <taxon>Bacillota</taxon>
        <taxon>Clostridia</taxon>
        <taxon>Peptostreptococcales</taxon>
        <taxon>Anaerovoracaceae</taxon>
        <taxon>Hominibacterium</taxon>
    </lineage>
</organism>
<feature type="transmembrane region" description="Helical" evidence="6">
    <location>
        <begin position="431"/>
        <end position="452"/>
    </location>
</feature>